<dbReference type="STRING" id="46835.A0A504ZD18"/>
<keyword evidence="7" id="KW-0808">Transferase</keyword>
<keyword evidence="3" id="KW-0597">Phosphoprotein</keyword>
<evidence type="ECO:0000259" key="6">
    <source>
        <dbReference type="Pfam" id="PF21599"/>
    </source>
</evidence>
<reference evidence="7 8" key="1">
    <citation type="submission" date="2019-04" db="EMBL/GenBank/DDBJ databases">
        <title>Annotation for the trematode Fasciola gigantica.</title>
        <authorList>
            <person name="Choi Y.-J."/>
        </authorList>
    </citation>
    <scope>NUCLEOTIDE SEQUENCE [LARGE SCALE GENOMIC DNA]</scope>
    <source>
        <strain evidence="7">Uganda_cow_1</strain>
    </source>
</reference>
<comment type="subcellular location">
    <subcellularLocation>
        <location evidence="1">Nucleus</location>
    </subcellularLocation>
</comment>
<dbReference type="AlphaFoldDB" id="A0A504ZD18"/>
<dbReference type="InterPro" id="IPR017266">
    <property type="entry name" value="DOC_1/2"/>
</dbReference>
<keyword evidence="8" id="KW-1185">Reference proteome</keyword>
<evidence type="ECO:0000313" key="7">
    <source>
        <dbReference type="EMBL" id="TPP67788.1"/>
    </source>
</evidence>
<dbReference type="GO" id="GO:0005634">
    <property type="term" value="C:nucleus"/>
    <property type="evidence" value="ECO:0007669"/>
    <property type="project" value="UniProtKB-SubCell"/>
</dbReference>
<dbReference type="OrthoDB" id="9628807at2759"/>
<gene>
    <name evidence="7" type="ORF">FGIG_11530</name>
</gene>
<feature type="domain" description="ZSWIM3 N-terminal" evidence="6">
    <location>
        <begin position="16"/>
        <end position="112"/>
    </location>
</feature>
<protein>
    <submittedName>
        <fullName evidence="7">Cyclin-dependent kinase 2-associated protein 2</fullName>
    </submittedName>
</protein>
<organism evidence="7 8">
    <name type="scientific">Fasciola gigantica</name>
    <name type="common">Giant liver fluke</name>
    <dbReference type="NCBI Taxonomy" id="46835"/>
    <lineage>
        <taxon>Eukaryota</taxon>
        <taxon>Metazoa</taxon>
        <taxon>Spiralia</taxon>
        <taxon>Lophotrochozoa</taxon>
        <taxon>Platyhelminthes</taxon>
        <taxon>Trematoda</taxon>
        <taxon>Digenea</taxon>
        <taxon>Plagiorchiida</taxon>
        <taxon>Echinostomata</taxon>
        <taxon>Echinostomatoidea</taxon>
        <taxon>Fasciolidae</taxon>
        <taxon>Fasciola</taxon>
    </lineage>
</organism>
<dbReference type="PANTHER" id="PTHR22607:SF3">
    <property type="entry name" value="CDK2-ASSOCIATED PROTEIN 1, ISOFORM B"/>
    <property type="match status" value="1"/>
</dbReference>
<feature type="region of interest" description="Disordered" evidence="5">
    <location>
        <begin position="163"/>
        <end position="191"/>
    </location>
</feature>
<dbReference type="PANTHER" id="PTHR22607">
    <property type="entry name" value="DELETED IN ORAL CANCER 1/CDK2-ASSOCIATED PROTEIN 1"/>
    <property type="match status" value="1"/>
</dbReference>
<evidence type="ECO:0000256" key="3">
    <source>
        <dbReference type="ARBA" id="ARBA00022553"/>
    </source>
</evidence>
<proteinExistence type="inferred from homology"/>
<dbReference type="GO" id="GO:0005737">
    <property type="term" value="C:cytoplasm"/>
    <property type="evidence" value="ECO:0007669"/>
    <property type="project" value="TreeGrafter"/>
</dbReference>
<sequence>MLDISDEFSNMFQFPYNSFKDFEEDLAEFQLRTSTSYRITRCVTAGRWLRDKGEELPICFPYKYVSYYCVHKRKKQASAKCRFADYDCKASFCIAVCDDQLVLSKSHMLHSHDFHIGNPWMYARNRRLSARDEQEVSSLLDHCHSGAIVRSFVENQYGRRLTRQDLHRIRQRRKTAKGSADPEPETENQDTKSYIFVKEELVFRLPHCVLLFNFKITYARTSGKFTQPSCQAMTPNNSVPIHHSMIPPNEDMNKYAHLLQVIEEMGRDIKPTYANNKNAAERLKKNIHTARILVRECVSELERVMKS</sequence>
<name>A0A504ZD18_FASGI</name>
<dbReference type="Pfam" id="PF21599">
    <property type="entry name" value="ZSWIM3_N"/>
    <property type="match status" value="1"/>
</dbReference>
<dbReference type="Proteomes" id="UP000316759">
    <property type="component" value="Unassembled WGS sequence"/>
</dbReference>
<dbReference type="InterPro" id="IPR048325">
    <property type="entry name" value="ZSWIM3_N"/>
</dbReference>
<comment type="similarity">
    <text evidence="2">Belongs to the CDK2AP family.</text>
</comment>
<dbReference type="EMBL" id="SUNJ01000278">
    <property type="protein sequence ID" value="TPP67788.1"/>
    <property type="molecule type" value="Genomic_DNA"/>
</dbReference>
<comment type="caution">
    <text evidence="7">The sequence shown here is derived from an EMBL/GenBank/DDBJ whole genome shotgun (WGS) entry which is preliminary data.</text>
</comment>
<evidence type="ECO:0000256" key="4">
    <source>
        <dbReference type="ARBA" id="ARBA00023242"/>
    </source>
</evidence>
<evidence type="ECO:0000256" key="1">
    <source>
        <dbReference type="ARBA" id="ARBA00004123"/>
    </source>
</evidence>
<evidence type="ECO:0000256" key="2">
    <source>
        <dbReference type="ARBA" id="ARBA00008485"/>
    </source>
</evidence>
<dbReference type="GO" id="GO:0016301">
    <property type="term" value="F:kinase activity"/>
    <property type="evidence" value="ECO:0007669"/>
    <property type="project" value="UniProtKB-KW"/>
</dbReference>
<dbReference type="Pfam" id="PF09806">
    <property type="entry name" value="CDK2AP"/>
    <property type="match status" value="1"/>
</dbReference>
<accession>A0A504ZD18</accession>
<evidence type="ECO:0000313" key="8">
    <source>
        <dbReference type="Proteomes" id="UP000316759"/>
    </source>
</evidence>
<keyword evidence="4" id="KW-0539">Nucleus</keyword>
<keyword evidence="7" id="KW-0418">Kinase</keyword>
<evidence type="ECO:0000256" key="5">
    <source>
        <dbReference type="SAM" id="MobiDB-lite"/>
    </source>
</evidence>
<dbReference type="Gene3D" id="6.10.140.1300">
    <property type="match status" value="1"/>
</dbReference>